<dbReference type="InterPro" id="IPR036542">
    <property type="entry name" value="PTS_IIA_lac/cel_sf"/>
</dbReference>
<keyword evidence="2" id="KW-0762">Sugar transport</keyword>
<evidence type="ECO:0000256" key="7">
    <source>
        <dbReference type="PROSITE-ProRule" id="PRU00418"/>
    </source>
</evidence>
<reference evidence="8 9" key="1">
    <citation type="submission" date="2013-08" db="EMBL/GenBank/DDBJ databases">
        <authorList>
            <person name="Durkin A.S."/>
            <person name="Haft D.R."/>
            <person name="McCorrison J."/>
            <person name="Torralba M."/>
            <person name="Gillis M."/>
            <person name="Haft D.H."/>
            <person name="Methe B."/>
            <person name="Sutton G."/>
            <person name="Nelson K.E."/>
        </authorList>
    </citation>
    <scope>NUCLEOTIDE SEQUENCE [LARGE SCALE GENOMIC DNA]</scope>
    <source>
        <strain evidence="8 9">F0195</strain>
    </source>
</reference>
<keyword evidence="6" id="KW-0479">Metal-binding</keyword>
<evidence type="ECO:0000256" key="3">
    <source>
        <dbReference type="ARBA" id="ARBA00022679"/>
    </source>
</evidence>
<feature type="active site" description="Tele-phosphohistidine intermediate" evidence="5">
    <location>
        <position position="77"/>
    </location>
</feature>
<dbReference type="GO" id="GO:0046872">
    <property type="term" value="F:metal ion binding"/>
    <property type="evidence" value="ECO:0007669"/>
    <property type="project" value="UniProtKB-KW"/>
</dbReference>
<dbReference type="eggNOG" id="COG1447">
    <property type="taxonomic scope" value="Bacteria"/>
</dbReference>
<gene>
    <name evidence="8" type="ORF">HMPREF1316_1052</name>
</gene>
<dbReference type="EMBL" id="AWEZ01000006">
    <property type="protein sequence ID" value="ERL10603.1"/>
    <property type="molecule type" value="Genomic_DNA"/>
</dbReference>
<keyword evidence="4" id="KW-0598">Phosphotransferase system</keyword>
<evidence type="ECO:0000256" key="6">
    <source>
        <dbReference type="PIRSR" id="PIRSR000699-2"/>
    </source>
</evidence>
<dbReference type="OrthoDB" id="350602at2"/>
<dbReference type="CDD" id="cd00215">
    <property type="entry name" value="PTS_IIA_lac"/>
    <property type="match status" value="1"/>
</dbReference>
<evidence type="ECO:0000256" key="1">
    <source>
        <dbReference type="ARBA" id="ARBA00022448"/>
    </source>
</evidence>
<dbReference type="SUPFAM" id="SSF46973">
    <property type="entry name" value="Enzyme IIa from lactose specific PTS, IIa-lac"/>
    <property type="match status" value="1"/>
</dbReference>
<sequence>MQDDESVAMGLIVHGGNARSDALQAISKARAGDFEAADALLAHGARELAVAHDIQTDQLSAEAREPGATEMTLLMAHAQDHLMNAMTVHDLATQMVELCRQLVGGQTQGKGRR</sequence>
<dbReference type="PROSITE" id="PS51095">
    <property type="entry name" value="PTS_EIIA_TYPE_3"/>
    <property type="match status" value="1"/>
</dbReference>
<comment type="cofactor">
    <cofactor evidence="6">
        <name>Mg(2+)</name>
        <dbReference type="ChEBI" id="CHEBI:18420"/>
    </cofactor>
    <text evidence="6">Binds 1 Mg(2+) ion per trimer.</text>
</comment>
<feature type="binding site" evidence="6">
    <location>
        <position position="80"/>
    </location>
    <ligand>
        <name>Mg(2+)</name>
        <dbReference type="ChEBI" id="CHEBI:18420"/>
        <note>ligand shared between all trimeric partners</note>
    </ligand>
</feature>
<evidence type="ECO:0000256" key="5">
    <source>
        <dbReference type="PIRSR" id="PIRSR000699-1"/>
    </source>
</evidence>
<organism evidence="8 9">
    <name type="scientific">Olsenella profusa F0195</name>
    <dbReference type="NCBI Taxonomy" id="1125712"/>
    <lineage>
        <taxon>Bacteria</taxon>
        <taxon>Bacillati</taxon>
        <taxon>Actinomycetota</taxon>
        <taxon>Coriobacteriia</taxon>
        <taxon>Coriobacteriales</taxon>
        <taxon>Atopobiaceae</taxon>
        <taxon>Olsenella</taxon>
    </lineage>
</organism>
<evidence type="ECO:0000256" key="2">
    <source>
        <dbReference type="ARBA" id="ARBA00022597"/>
    </source>
</evidence>
<dbReference type="STRING" id="1125712.HMPREF1316_1052"/>
<dbReference type="InterPro" id="IPR003188">
    <property type="entry name" value="PTS_IIA_lac/cel"/>
</dbReference>
<comment type="caution">
    <text evidence="8">The sequence shown here is derived from an EMBL/GenBank/DDBJ whole genome shotgun (WGS) entry which is preliminary data.</text>
</comment>
<dbReference type="PATRIC" id="fig|1125712.3.peg.102"/>
<dbReference type="GO" id="GO:0009401">
    <property type="term" value="P:phosphoenolpyruvate-dependent sugar phosphotransferase system"/>
    <property type="evidence" value="ECO:0007669"/>
    <property type="project" value="UniProtKB-KW"/>
</dbReference>
<dbReference type="Proteomes" id="UP000016638">
    <property type="component" value="Unassembled WGS sequence"/>
</dbReference>
<dbReference type="PIRSF" id="PIRSF000699">
    <property type="entry name" value="PTS_IILac_III"/>
    <property type="match status" value="1"/>
</dbReference>
<dbReference type="AlphaFoldDB" id="U2TX36"/>
<dbReference type="PANTHER" id="PTHR34382">
    <property type="entry name" value="PTS SYSTEM N,N'-DIACETYLCHITOBIOSE-SPECIFIC EIIA COMPONENT"/>
    <property type="match status" value="1"/>
</dbReference>
<keyword evidence="1" id="KW-0813">Transport</keyword>
<dbReference type="Gene3D" id="1.20.58.80">
    <property type="entry name" value="Phosphotransferase system, lactose/cellobiose-type IIA subunit"/>
    <property type="match status" value="1"/>
</dbReference>
<evidence type="ECO:0000256" key="4">
    <source>
        <dbReference type="ARBA" id="ARBA00022683"/>
    </source>
</evidence>
<accession>U2TX36</accession>
<name>U2TX36_9ACTN</name>
<evidence type="ECO:0000313" key="9">
    <source>
        <dbReference type="Proteomes" id="UP000016638"/>
    </source>
</evidence>
<proteinExistence type="predicted"/>
<evidence type="ECO:0000313" key="8">
    <source>
        <dbReference type="EMBL" id="ERL10603.1"/>
    </source>
</evidence>
<keyword evidence="9" id="KW-1185">Reference proteome</keyword>
<dbReference type="RefSeq" id="WP_021724927.1">
    <property type="nucleotide sequence ID" value="NZ_AWEZ01000006.1"/>
</dbReference>
<keyword evidence="6" id="KW-0460">Magnesium</keyword>
<dbReference type="PANTHER" id="PTHR34382:SF7">
    <property type="entry name" value="PTS SYSTEM N,N'-DIACETYLCHITOBIOSE-SPECIFIC EIIA COMPONENT"/>
    <property type="match status" value="1"/>
</dbReference>
<keyword evidence="3 8" id="KW-0808">Transferase</keyword>
<protein>
    <submittedName>
        <fullName evidence="8">Putative lichenan-specific phosphotransferase enzyme IIA component</fullName>
    </submittedName>
</protein>
<feature type="modified residue" description="Phosphohistidine; by HPr" evidence="7">
    <location>
        <position position="77"/>
    </location>
</feature>
<dbReference type="Pfam" id="PF02255">
    <property type="entry name" value="PTS_IIA"/>
    <property type="match status" value="1"/>
</dbReference>
<dbReference type="GO" id="GO:0016740">
    <property type="term" value="F:transferase activity"/>
    <property type="evidence" value="ECO:0007669"/>
    <property type="project" value="UniProtKB-KW"/>
</dbReference>